<organism evidence="1 2">
    <name type="scientific">Pseudohalioglobus lutimaris</name>
    <dbReference type="NCBI Taxonomy" id="1737061"/>
    <lineage>
        <taxon>Bacteria</taxon>
        <taxon>Pseudomonadati</taxon>
        <taxon>Pseudomonadota</taxon>
        <taxon>Gammaproteobacteria</taxon>
        <taxon>Cellvibrionales</taxon>
        <taxon>Halieaceae</taxon>
        <taxon>Pseudohalioglobus</taxon>
    </lineage>
</organism>
<dbReference type="EMBL" id="PKUS01000010">
    <property type="protein sequence ID" value="PLW69046.1"/>
    <property type="molecule type" value="Genomic_DNA"/>
</dbReference>
<keyword evidence="2" id="KW-1185">Reference proteome</keyword>
<name>A0A2N5X3G0_9GAMM</name>
<dbReference type="OrthoDB" id="6696169at2"/>
<sequence length="231" mass="25970">MLACLLLLQSPRLMADGSVIDKVYHPYVEQLEWELEWRATLADEDPPSGEERLQLHRLGLGRAVSEYVFVEAYLIGEQSAGEGLGLEAYEIEMLWQLSEQGEHIVDYGLLFELEKEHNRDIWEASTAVLLEKEFGRFSATANLGLTFEGGSDIADEWETALALQGRYRYSPRFEPALEMYSGEDTLGAGPVLLGLERLGPLSALKWQAGVIFGLDDTTADYTVRALLEYEF</sequence>
<accession>A0A2N5X3G0</accession>
<protein>
    <submittedName>
        <fullName evidence="1">Uncharacterized protein</fullName>
    </submittedName>
</protein>
<dbReference type="AlphaFoldDB" id="A0A2N5X3G0"/>
<comment type="caution">
    <text evidence="1">The sequence shown here is derived from an EMBL/GenBank/DDBJ whole genome shotgun (WGS) entry which is preliminary data.</text>
</comment>
<evidence type="ECO:0000313" key="2">
    <source>
        <dbReference type="Proteomes" id="UP000235005"/>
    </source>
</evidence>
<evidence type="ECO:0000313" key="1">
    <source>
        <dbReference type="EMBL" id="PLW69046.1"/>
    </source>
</evidence>
<dbReference type="Proteomes" id="UP000235005">
    <property type="component" value="Unassembled WGS sequence"/>
</dbReference>
<proteinExistence type="predicted"/>
<gene>
    <name evidence="1" type="ORF">C0039_10070</name>
</gene>
<reference evidence="1 2" key="1">
    <citation type="submission" date="2018-01" db="EMBL/GenBank/DDBJ databases">
        <title>The draft genome sequence of Halioglobus lutimaris HF004.</title>
        <authorList>
            <person name="Du Z.-J."/>
            <person name="Shi M.-J."/>
        </authorList>
    </citation>
    <scope>NUCLEOTIDE SEQUENCE [LARGE SCALE GENOMIC DNA]</scope>
    <source>
        <strain evidence="1 2">HF004</strain>
    </source>
</reference>